<sequence precursor="true">MRNLMLWFVFPAALLGATYAHADNQQSFDQLGKELGEIAAKASAEADPKLRSQLQQQAIAKQQELTQFLAKLDVDSRSKLRVHNDPLAILKERLEQGRALYAKNEDAAALAIKFCQEATAETDPLLREGKLQKAEQQIRKLGVRLTSIPDYAIIATDVELSSDLLETFTSIAKNIRLRVYSNTILENLEAQLIAFREKLSAAQDENLVWITTQHQEFGDTLATAGLLPQGTFEGMITVSSAQLVMVGNEKENVKFTEGAFTGRIKLVLKGTVATGVVSFGEEEGRSVARLNGTMNAASGKIMFHLNAPTLGAMPGVVVTQFRGLGDGTSVMASRIVGNLSLDVSLTGTWEEDGETKTSEFRFTAVGKWEADQPLAVK</sequence>
<protein>
    <submittedName>
        <fullName evidence="2">Uncharacterized protein</fullName>
    </submittedName>
</protein>
<organism evidence="2 3">
    <name type="scientific">Pirellula staleyi (strain ATCC 27377 / DSM 6068 / ICPB 4128)</name>
    <name type="common">Pirella staleyi</name>
    <dbReference type="NCBI Taxonomy" id="530564"/>
    <lineage>
        <taxon>Bacteria</taxon>
        <taxon>Pseudomonadati</taxon>
        <taxon>Planctomycetota</taxon>
        <taxon>Planctomycetia</taxon>
        <taxon>Pirellulales</taxon>
        <taxon>Pirellulaceae</taxon>
        <taxon>Pirellula</taxon>
    </lineage>
</organism>
<dbReference type="AlphaFoldDB" id="D2R7J3"/>
<feature type="chain" id="PRO_5003036253" evidence="1">
    <location>
        <begin position="23"/>
        <end position="377"/>
    </location>
</feature>
<dbReference type="HOGENOM" id="CLU_733320_0_0_0"/>
<proteinExistence type="predicted"/>
<keyword evidence="1" id="KW-0732">Signal</keyword>
<evidence type="ECO:0000313" key="2">
    <source>
        <dbReference type="EMBL" id="ADB17419.1"/>
    </source>
</evidence>
<dbReference type="KEGG" id="psl:Psta_2752"/>
<dbReference type="EMBL" id="CP001848">
    <property type="protein sequence ID" value="ADB17419.1"/>
    <property type="molecule type" value="Genomic_DNA"/>
</dbReference>
<reference evidence="2 3" key="1">
    <citation type="journal article" date="2009" name="Stand. Genomic Sci.">
        <title>Complete genome sequence of Pirellula staleyi type strain (ATCC 27377).</title>
        <authorList>
            <person name="Clum A."/>
            <person name="Tindall B.J."/>
            <person name="Sikorski J."/>
            <person name="Ivanova N."/>
            <person name="Mavrommatis K."/>
            <person name="Lucas S."/>
            <person name="Glavina del Rio T."/>
            <person name="Nolan M."/>
            <person name="Chen F."/>
            <person name="Tice H."/>
            <person name="Pitluck S."/>
            <person name="Cheng J.F."/>
            <person name="Chertkov O."/>
            <person name="Brettin T."/>
            <person name="Han C."/>
            <person name="Detter J.C."/>
            <person name="Kuske C."/>
            <person name="Bruce D."/>
            <person name="Goodwin L."/>
            <person name="Ovchinikova G."/>
            <person name="Pati A."/>
            <person name="Mikhailova N."/>
            <person name="Chen A."/>
            <person name="Palaniappan K."/>
            <person name="Land M."/>
            <person name="Hauser L."/>
            <person name="Chang Y.J."/>
            <person name="Jeffries C.D."/>
            <person name="Chain P."/>
            <person name="Rohde M."/>
            <person name="Goker M."/>
            <person name="Bristow J."/>
            <person name="Eisen J.A."/>
            <person name="Markowitz V."/>
            <person name="Hugenholtz P."/>
            <person name="Kyrpides N.C."/>
            <person name="Klenk H.P."/>
            <person name="Lapidus A."/>
        </authorList>
    </citation>
    <scope>NUCLEOTIDE SEQUENCE [LARGE SCALE GENOMIC DNA]</scope>
    <source>
        <strain evidence="3">ATCC 27377 / DSM 6068 / ICPB 4128</strain>
    </source>
</reference>
<evidence type="ECO:0000256" key="1">
    <source>
        <dbReference type="SAM" id="SignalP"/>
    </source>
</evidence>
<evidence type="ECO:0000313" key="3">
    <source>
        <dbReference type="Proteomes" id="UP000001887"/>
    </source>
</evidence>
<accession>D2R7J3</accession>
<gene>
    <name evidence="2" type="ordered locus">Psta_2752</name>
</gene>
<keyword evidence="3" id="KW-1185">Reference proteome</keyword>
<dbReference type="Proteomes" id="UP000001887">
    <property type="component" value="Chromosome"/>
</dbReference>
<name>D2R7J3_PIRSD</name>
<feature type="signal peptide" evidence="1">
    <location>
        <begin position="1"/>
        <end position="22"/>
    </location>
</feature>